<accession>A0A395NQL7</accession>
<name>A0A395NQL7_TRIAR</name>
<dbReference type="EMBL" id="PXOA01000222">
    <property type="protein sequence ID" value="RFU78251.1"/>
    <property type="molecule type" value="Genomic_DNA"/>
</dbReference>
<evidence type="ECO:0000313" key="2">
    <source>
        <dbReference type="EMBL" id="RFU78251.1"/>
    </source>
</evidence>
<organism evidence="2 3">
    <name type="scientific">Trichoderma arundinaceum</name>
    <dbReference type="NCBI Taxonomy" id="490622"/>
    <lineage>
        <taxon>Eukaryota</taxon>
        <taxon>Fungi</taxon>
        <taxon>Dikarya</taxon>
        <taxon>Ascomycota</taxon>
        <taxon>Pezizomycotina</taxon>
        <taxon>Sordariomycetes</taxon>
        <taxon>Hypocreomycetidae</taxon>
        <taxon>Hypocreales</taxon>
        <taxon>Hypocreaceae</taxon>
        <taxon>Trichoderma</taxon>
    </lineage>
</organism>
<reference evidence="2 3" key="1">
    <citation type="journal article" date="2018" name="PLoS Pathog.">
        <title>Evolution of structural diversity of trichothecenes, a family of toxins produced by plant pathogenic and entomopathogenic fungi.</title>
        <authorList>
            <person name="Proctor R.H."/>
            <person name="McCormick S.P."/>
            <person name="Kim H.S."/>
            <person name="Cardoza R.E."/>
            <person name="Stanley A.M."/>
            <person name="Lindo L."/>
            <person name="Kelly A."/>
            <person name="Brown D.W."/>
            <person name="Lee T."/>
            <person name="Vaughan M.M."/>
            <person name="Alexander N.J."/>
            <person name="Busman M."/>
            <person name="Gutierrez S."/>
        </authorList>
    </citation>
    <scope>NUCLEOTIDE SEQUENCE [LARGE SCALE GENOMIC DNA]</scope>
    <source>
        <strain evidence="2 3">IBT 40837</strain>
    </source>
</reference>
<sequence length="63" mass="6757">EEEEEMVAGSAGQTGQTFAESVPALAASDAMGVDGTQHQGEGEREEEEGKKGEEKGESRTDWW</sequence>
<evidence type="ECO:0000313" key="3">
    <source>
        <dbReference type="Proteomes" id="UP000266272"/>
    </source>
</evidence>
<dbReference type="AlphaFoldDB" id="A0A395NQL7"/>
<comment type="caution">
    <text evidence="2">The sequence shown here is derived from an EMBL/GenBank/DDBJ whole genome shotgun (WGS) entry which is preliminary data.</text>
</comment>
<dbReference type="Proteomes" id="UP000266272">
    <property type="component" value="Unassembled WGS sequence"/>
</dbReference>
<feature type="region of interest" description="Disordered" evidence="1">
    <location>
        <begin position="1"/>
        <end position="63"/>
    </location>
</feature>
<proteinExistence type="predicted"/>
<feature type="compositionally biased region" description="Basic and acidic residues" evidence="1">
    <location>
        <begin position="47"/>
        <end position="63"/>
    </location>
</feature>
<evidence type="ECO:0000256" key="1">
    <source>
        <dbReference type="SAM" id="MobiDB-lite"/>
    </source>
</evidence>
<gene>
    <name evidence="2" type="ORF">TARUN_3966</name>
</gene>
<keyword evidence="3" id="KW-1185">Reference proteome</keyword>
<feature type="non-terminal residue" evidence="2">
    <location>
        <position position="1"/>
    </location>
</feature>
<protein>
    <submittedName>
        <fullName evidence="2">Uncharacterized protein</fullName>
    </submittedName>
</protein>